<accession>A0AC58L0X4</accession>
<proteinExistence type="predicted"/>
<reference evidence="2" key="1">
    <citation type="submission" date="2025-08" db="UniProtKB">
        <authorList>
            <consortium name="RefSeq"/>
        </authorList>
    </citation>
    <scope>IDENTIFICATION</scope>
</reference>
<keyword evidence="1" id="KW-1185">Reference proteome</keyword>
<dbReference type="Proteomes" id="UP001732720">
    <property type="component" value="Chromosome 14"/>
</dbReference>
<gene>
    <name evidence="2" type="primary">LOC141416882</name>
</gene>
<dbReference type="RefSeq" id="XP_073910797.1">
    <property type="nucleotide sequence ID" value="XM_074054696.1"/>
</dbReference>
<evidence type="ECO:0000313" key="2">
    <source>
        <dbReference type="RefSeq" id="XP_073910797.1"/>
    </source>
</evidence>
<evidence type="ECO:0000313" key="1">
    <source>
        <dbReference type="Proteomes" id="UP001732720"/>
    </source>
</evidence>
<sequence length="151" mass="16681">MLIPEGSCPTPGRKSTVYFVFSSLLMVNRSLEHLAQIIALFTEALGFPSALSVNLGRWSTGLLCAKEKAVTWSSGMPRGSVEGHGCPSLFLHLGQFLFFSFLVLGTEPRALPMHRTTEQRRHSSTTPFLFCTFGSCPANPVWLVHCCHVPW</sequence>
<organism evidence="1 2">
    <name type="scientific">Castor canadensis</name>
    <name type="common">American beaver</name>
    <dbReference type="NCBI Taxonomy" id="51338"/>
    <lineage>
        <taxon>Eukaryota</taxon>
        <taxon>Metazoa</taxon>
        <taxon>Chordata</taxon>
        <taxon>Craniata</taxon>
        <taxon>Vertebrata</taxon>
        <taxon>Euteleostomi</taxon>
        <taxon>Mammalia</taxon>
        <taxon>Eutheria</taxon>
        <taxon>Euarchontoglires</taxon>
        <taxon>Glires</taxon>
        <taxon>Rodentia</taxon>
        <taxon>Castorimorpha</taxon>
        <taxon>Castoridae</taxon>
        <taxon>Castor</taxon>
    </lineage>
</organism>
<protein>
    <submittedName>
        <fullName evidence="2">Uncharacterized protein isoform X2</fullName>
    </submittedName>
</protein>
<name>A0AC58L0X4_CASCN</name>